<dbReference type="SUPFAM" id="SSF46785">
    <property type="entry name" value="Winged helix' DNA-binding domain"/>
    <property type="match status" value="1"/>
</dbReference>
<feature type="compositionally biased region" description="Low complexity" evidence="7">
    <location>
        <begin position="159"/>
        <end position="188"/>
    </location>
</feature>
<proteinExistence type="predicted"/>
<comment type="subcellular location">
    <subcellularLocation>
        <location evidence="1 6">Nucleus</location>
    </subcellularLocation>
</comment>
<evidence type="ECO:0000313" key="10">
    <source>
        <dbReference type="EMBL" id="KIM67863.1"/>
    </source>
</evidence>
<evidence type="ECO:0000259" key="8">
    <source>
        <dbReference type="PROSITE" id="PS50006"/>
    </source>
</evidence>
<dbReference type="InterPro" id="IPR001766">
    <property type="entry name" value="Fork_head_dom"/>
</dbReference>
<evidence type="ECO:0000256" key="6">
    <source>
        <dbReference type="PROSITE-ProRule" id="PRU00089"/>
    </source>
</evidence>
<feature type="region of interest" description="Disordered" evidence="7">
    <location>
        <begin position="554"/>
        <end position="627"/>
    </location>
</feature>
<feature type="region of interest" description="Disordered" evidence="7">
    <location>
        <begin position="341"/>
        <end position="427"/>
    </location>
</feature>
<feature type="domain" description="FHA" evidence="8">
    <location>
        <begin position="55"/>
        <end position="124"/>
    </location>
</feature>
<dbReference type="EMBL" id="KN822011">
    <property type="protein sequence ID" value="KIM67863.1"/>
    <property type="molecule type" value="Genomic_DNA"/>
</dbReference>
<feature type="compositionally biased region" description="Pro residues" evidence="7">
    <location>
        <begin position="589"/>
        <end position="602"/>
    </location>
</feature>
<feature type="compositionally biased region" description="Pro residues" evidence="7">
    <location>
        <begin position="392"/>
        <end position="404"/>
    </location>
</feature>
<dbReference type="InterPro" id="IPR000253">
    <property type="entry name" value="FHA_dom"/>
</dbReference>
<dbReference type="PANTHER" id="PTHR45881:SF1">
    <property type="entry name" value="FORK HEAD PROTEIN HOMOLOG 2"/>
    <property type="match status" value="1"/>
</dbReference>
<dbReference type="CDD" id="cd22701">
    <property type="entry name" value="FHA_FKH1-like"/>
    <property type="match status" value="1"/>
</dbReference>
<dbReference type="STRING" id="1036808.A0A0C3A2H4"/>
<feature type="DNA-binding region" description="Fork-head" evidence="6">
    <location>
        <begin position="256"/>
        <end position="342"/>
    </location>
</feature>
<dbReference type="GO" id="GO:0000981">
    <property type="term" value="F:DNA-binding transcription factor activity, RNA polymerase II-specific"/>
    <property type="evidence" value="ECO:0007669"/>
    <property type="project" value="TreeGrafter"/>
</dbReference>
<feature type="compositionally biased region" description="Low complexity" evidence="7">
    <location>
        <begin position="346"/>
        <end position="360"/>
    </location>
</feature>
<keyword evidence="2" id="KW-0805">Transcription regulation</keyword>
<evidence type="ECO:0000256" key="3">
    <source>
        <dbReference type="ARBA" id="ARBA00023125"/>
    </source>
</evidence>
<evidence type="ECO:0000256" key="4">
    <source>
        <dbReference type="ARBA" id="ARBA00023163"/>
    </source>
</evidence>
<dbReference type="Gene3D" id="2.60.200.20">
    <property type="match status" value="1"/>
</dbReference>
<keyword evidence="4" id="KW-0804">Transcription</keyword>
<dbReference type="Pfam" id="PF00250">
    <property type="entry name" value="Forkhead"/>
    <property type="match status" value="1"/>
</dbReference>
<evidence type="ECO:0000256" key="7">
    <source>
        <dbReference type="SAM" id="MobiDB-lite"/>
    </source>
</evidence>
<dbReference type="SUPFAM" id="SSF49879">
    <property type="entry name" value="SMAD/FHA domain"/>
    <property type="match status" value="1"/>
</dbReference>
<evidence type="ECO:0008006" key="12">
    <source>
        <dbReference type="Google" id="ProtNLM"/>
    </source>
</evidence>
<accession>A0A0C3A2H4</accession>
<feature type="compositionally biased region" description="Polar residues" evidence="7">
    <location>
        <begin position="226"/>
        <end position="235"/>
    </location>
</feature>
<dbReference type="PRINTS" id="PR00053">
    <property type="entry name" value="FORKHEAD"/>
</dbReference>
<dbReference type="SMART" id="SM00339">
    <property type="entry name" value="FH"/>
    <property type="match status" value="1"/>
</dbReference>
<organism evidence="10 11">
    <name type="scientific">Scleroderma citrinum Foug A</name>
    <dbReference type="NCBI Taxonomy" id="1036808"/>
    <lineage>
        <taxon>Eukaryota</taxon>
        <taxon>Fungi</taxon>
        <taxon>Dikarya</taxon>
        <taxon>Basidiomycota</taxon>
        <taxon>Agaricomycotina</taxon>
        <taxon>Agaricomycetes</taxon>
        <taxon>Agaricomycetidae</taxon>
        <taxon>Boletales</taxon>
        <taxon>Sclerodermatineae</taxon>
        <taxon>Sclerodermataceae</taxon>
        <taxon>Scleroderma</taxon>
    </lineage>
</organism>
<dbReference type="PROSITE" id="PS50039">
    <property type="entry name" value="FORK_HEAD_3"/>
    <property type="match status" value="1"/>
</dbReference>
<keyword evidence="11" id="KW-1185">Reference proteome</keyword>
<dbReference type="InterPro" id="IPR008984">
    <property type="entry name" value="SMAD_FHA_dom_sf"/>
</dbReference>
<dbReference type="PANTHER" id="PTHR45881">
    <property type="entry name" value="CHECKPOINT SUPPRESSOR 1-LIKE, ISOFORM A-RELATED"/>
    <property type="match status" value="1"/>
</dbReference>
<feature type="domain" description="Fork-head" evidence="9">
    <location>
        <begin position="256"/>
        <end position="342"/>
    </location>
</feature>
<evidence type="ECO:0000313" key="11">
    <source>
        <dbReference type="Proteomes" id="UP000053989"/>
    </source>
</evidence>
<keyword evidence="5 6" id="KW-0539">Nucleus</keyword>
<feature type="compositionally biased region" description="Basic and acidic residues" evidence="7">
    <location>
        <begin position="563"/>
        <end position="580"/>
    </location>
</feature>
<dbReference type="InterPro" id="IPR036388">
    <property type="entry name" value="WH-like_DNA-bd_sf"/>
</dbReference>
<feature type="compositionally biased region" description="Polar residues" evidence="7">
    <location>
        <begin position="603"/>
        <end position="617"/>
    </location>
</feature>
<dbReference type="GO" id="GO:0005634">
    <property type="term" value="C:nucleus"/>
    <property type="evidence" value="ECO:0007669"/>
    <property type="project" value="UniProtKB-SubCell"/>
</dbReference>
<evidence type="ECO:0000256" key="1">
    <source>
        <dbReference type="ARBA" id="ARBA00004123"/>
    </source>
</evidence>
<dbReference type="CDD" id="cd00059">
    <property type="entry name" value="FH_FOX"/>
    <property type="match status" value="1"/>
</dbReference>
<dbReference type="HOGENOM" id="CLU_021692_0_0_1"/>
<gene>
    <name evidence="10" type="ORF">SCLCIDRAFT_106966</name>
</gene>
<dbReference type="AlphaFoldDB" id="A0A0C3A2H4"/>
<evidence type="ECO:0000256" key="5">
    <source>
        <dbReference type="ARBA" id="ARBA00023242"/>
    </source>
</evidence>
<name>A0A0C3A2H4_9AGAM</name>
<dbReference type="Proteomes" id="UP000053989">
    <property type="component" value="Unassembled WGS sequence"/>
</dbReference>
<dbReference type="Gene3D" id="1.10.10.10">
    <property type="entry name" value="Winged helix-like DNA-binding domain superfamily/Winged helix DNA-binding domain"/>
    <property type="match status" value="1"/>
</dbReference>
<feature type="compositionally biased region" description="Pro residues" evidence="7">
    <location>
        <begin position="149"/>
        <end position="158"/>
    </location>
</feature>
<dbReference type="InterPro" id="IPR036390">
    <property type="entry name" value="WH_DNA-bd_sf"/>
</dbReference>
<dbReference type="InParanoid" id="A0A0C3A2H4"/>
<sequence length="738" mass="78479">MSPSVVSTTATPYSATLDYGDPKHGTIEDNALAKISAYYSLVFPNITFYLQTLTVTIGRRCIPTSSSVDAGDSTAHNYNPVDVDLGPLKSVSRLHARIEYEEEDERFVLVVIGRNGAWVDGVWSGAGSRVPLGERSQIQIASRTFHFVLPPPPAPEDSPSPSSNSSVPRARSPSVDITSISPPSSLPSHSPPPREAPPHRRPKCSPSPEPQLPNSNAISRPPTKKGATSSTTLAPTSKKRKKLAQSLPKPEVMPPKPPFTYAQLCYRAIKAMGGKATLQDICGWMIENYDWYRYNEGAGWENSVRHNLSSGRAFKKMERSSGEHGKGFFWSVDEQYERTFEEQEAKAQSLAQSQAQSQLANEGPTGGKDGKKKKGVPLDPPLKRSVKSGNGPLPPPLTSTPLPLPSGTATTSPRGLGPVQELGGETVPLVKAEPVAPANIGGPSSGEQLTAATLSASSSAGVGATNGPATASPLAALPASVRLPIVVGTVPSSSSAPSSTEDPPPIVLHDNTLILSPLIFSSLAPDHLKALEEMGAQRALEILQGHIVRYLKERMGRRKKRKANGEKDAKKGDGKVDGQERSSLFTTVPLPPRGGQPAPRPTPQKSEASTLGSQTSPEPLLPGLMATGPDFRNDYFKYSASEPAEVKEGVPASVDSKPPVPVPIYTITNLAPITGSSPEGPASPIIIVDDEDEDDGRVTKKRRIDASDRPSLGSDVAMNTDAMQVIQPVDEDIEVDVC</sequence>
<reference evidence="11" key="2">
    <citation type="submission" date="2015-01" db="EMBL/GenBank/DDBJ databases">
        <title>Evolutionary Origins and Diversification of the Mycorrhizal Mutualists.</title>
        <authorList>
            <consortium name="DOE Joint Genome Institute"/>
            <consortium name="Mycorrhizal Genomics Consortium"/>
            <person name="Kohler A."/>
            <person name="Kuo A."/>
            <person name="Nagy L.G."/>
            <person name="Floudas D."/>
            <person name="Copeland A."/>
            <person name="Barry K.W."/>
            <person name="Cichocki N."/>
            <person name="Veneault-Fourrey C."/>
            <person name="LaButti K."/>
            <person name="Lindquist E.A."/>
            <person name="Lipzen A."/>
            <person name="Lundell T."/>
            <person name="Morin E."/>
            <person name="Murat C."/>
            <person name="Riley R."/>
            <person name="Ohm R."/>
            <person name="Sun H."/>
            <person name="Tunlid A."/>
            <person name="Henrissat B."/>
            <person name="Grigoriev I.V."/>
            <person name="Hibbett D.S."/>
            <person name="Martin F."/>
        </authorList>
    </citation>
    <scope>NUCLEOTIDE SEQUENCE [LARGE SCALE GENOMIC DNA]</scope>
    <source>
        <strain evidence="11">Foug A</strain>
    </source>
</reference>
<feature type="region of interest" description="Disordered" evidence="7">
    <location>
        <begin position="147"/>
        <end position="254"/>
    </location>
</feature>
<dbReference type="OrthoDB" id="5954824at2759"/>
<reference evidence="10 11" key="1">
    <citation type="submission" date="2014-04" db="EMBL/GenBank/DDBJ databases">
        <authorList>
            <consortium name="DOE Joint Genome Institute"/>
            <person name="Kuo A."/>
            <person name="Kohler A."/>
            <person name="Nagy L.G."/>
            <person name="Floudas D."/>
            <person name="Copeland A."/>
            <person name="Barry K.W."/>
            <person name="Cichocki N."/>
            <person name="Veneault-Fourrey C."/>
            <person name="LaButti K."/>
            <person name="Lindquist E.A."/>
            <person name="Lipzen A."/>
            <person name="Lundell T."/>
            <person name="Morin E."/>
            <person name="Murat C."/>
            <person name="Sun H."/>
            <person name="Tunlid A."/>
            <person name="Henrissat B."/>
            <person name="Grigoriev I.V."/>
            <person name="Hibbett D.S."/>
            <person name="Martin F."/>
            <person name="Nordberg H.P."/>
            <person name="Cantor M.N."/>
            <person name="Hua S.X."/>
        </authorList>
    </citation>
    <scope>NUCLEOTIDE SEQUENCE [LARGE SCALE GENOMIC DNA]</scope>
    <source>
        <strain evidence="10 11">Foug A</strain>
    </source>
</reference>
<evidence type="ECO:0000259" key="9">
    <source>
        <dbReference type="PROSITE" id="PS50039"/>
    </source>
</evidence>
<protein>
    <recommendedName>
        <fullName evidence="12">Fork-head domain-containing protein</fullName>
    </recommendedName>
</protein>
<dbReference type="GO" id="GO:0000978">
    <property type="term" value="F:RNA polymerase II cis-regulatory region sequence-specific DNA binding"/>
    <property type="evidence" value="ECO:0007669"/>
    <property type="project" value="TreeGrafter"/>
</dbReference>
<dbReference type="Pfam" id="PF00498">
    <property type="entry name" value="FHA"/>
    <property type="match status" value="1"/>
</dbReference>
<keyword evidence="3 6" id="KW-0238">DNA-binding</keyword>
<evidence type="ECO:0000256" key="2">
    <source>
        <dbReference type="ARBA" id="ARBA00023015"/>
    </source>
</evidence>
<feature type="region of interest" description="Disordered" evidence="7">
    <location>
        <begin position="675"/>
        <end position="698"/>
    </location>
</feature>
<dbReference type="PROSITE" id="PS50006">
    <property type="entry name" value="FHA_DOMAIN"/>
    <property type="match status" value="1"/>
</dbReference>